<evidence type="ECO:0000259" key="4">
    <source>
        <dbReference type="PROSITE" id="PS50887"/>
    </source>
</evidence>
<feature type="domain" description="EAL" evidence="3">
    <location>
        <begin position="426"/>
        <end position="672"/>
    </location>
</feature>
<accession>A0A266Q1C5</accession>
<dbReference type="InterPro" id="IPR035919">
    <property type="entry name" value="EAL_sf"/>
</dbReference>
<dbReference type="Proteomes" id="UP000216101">
    <property type="component" value="Unassembled WGS sequence"/>
</dbReference>
<keyword evidence="2" id="KW-0472">Membrane</keyword>
<feature type="transmembrane region" description="Helical" evidence="2">
    <location>
        <begin position="123"/>
        <end position="142"/>
    </location>
</feature>
<evidence type="ECO:0000256" key="2">
    <source>
        <dbReference type="SAM" id="Phobius"/>
    </source>
</evidence>
<feature type="transmembrane region" description="Helical" evidence="2">
    <location>
        <begin position="149"/>
        <end position="165"/>
    </location>
</feature>
<dbReference type="PANTHER" id="PTHR33121:SF79">
    <property type="entry name" value="CYCLIC DI-GMP PHOSPHODIESTERASE PDED-RELATED"/>
    <property type="match status" value="1"/>
</dbReference>
<dbReference type="GO" id="GO:0071111">
    <property type="term" value="F:cyclic-guanylate-specific phosphodiesterase activity"/>
    <property type="evidence" value="ECO:0007669"/>
    <property type="project" value="InterPro"/>
</dbReference>
<reference evidence="6" key="1">
    <citation type="submission" date="2017-05" db="EMBL/GenBank/DDBJ databases">
        <authorList>
            <person name="Barney B.M."/>
        </authorList>
    </citation>
    <scope>NUCLEOTIDE SEQUENCE [LARGE SCALE GENOMIC DNA]</scope>
    <source>
        <strain evidence="6">PSBB022</strain>
    </source>
</reference>
<evidence type="ECO:0000313" key="6">
    <source>
        <dbReference type="Proteomes" id="UP000216101"/>
    </source>
</evidence>
<feature type="coiled-coil region" evidence="1">
    <location>
        <begin position="202"/>
        <end position="229"/>
    </location>
</feature>
<dbReference type="SUPFAM" id="SSF55073">
    <property type="entry name" value="Nucleotide cyclase"/>
    <property type="match status" value="1"/>
</dbReference>
<keyword evidence="6" id="KW-1185">Reference proteome</keyword>
<keyword evidence="2" id="KW-1133">Transmembrane helix</keyword>
<dbReference type="AlphaFoldDB" id="A0A266Q1C5"/>
<keyword evidence="2" id="KW-0812">Transmembrane</keyword>
<dbReference type="Pfam" id="PF00990">
    <property type="entry name" value="GGDEF"/>
    <property type="match status" value="1"/>
</dbReference>
<keyword evidence="1" id="KW-0175">Coiled coil</keyword>
<dbReference type="Gene3D" id="3.20.20.450">
    <property type="entry name" value="EAL domain"/>
    <property type="match status" value="1"/>
</dbReference>
<protein>
    <recommendedName>
        <fullName evidence="7">GGDEF-domain containing protein</fullName>
    </recommendedName>
</protein>
<feature type="domain" description="GGDEF" evidence="4">
    <location>
        <begin position="287"/>
        <end position="417"/>
    </location>
</feature>
<dbReference type="PROSITE" id="PS50883">
    <property type="entry name" value="EAL"/>
    <property type="match status" value="1"/>
</dbReference>
<evidence type="ECO:0000313" key="5">
    <source>
        <dbReference type="EMBL" id="OZY83663.1"/>
    </source>
</evidence>
<dbReference type="InterPro" id="IPR050706">
    <property type="entry name" value="Cyclic-di-GMP_PDE-like"/>
</dbReference>
<dbReference type="EMBL" id="NHNI01000004">
    <property type="protein sequence ID" value="OZY83663.1"/>
    <property type="molecule type" value="Genomic_DNA"/>
</dbReference>
<dbReference type="RefSeq" id="WP_094986296.1">
    <property type="nucleotide sequence ID" value="NZ_NHNI01000004.1"/>
</dbReference>
<evidence type="ECO:0008006" key="7">
    <source>
        <dbReference type="Google" id="ProtNLM"/>
    </source>
</evidence>
<dbReference type="CDD" id="cd01948">
    <property type="entry name" value="EAL"/>
    <property type="match status" value="1"/>
</dbReference>
<dbReference type="InterPro" id="IPR001633">
    <property type="entry name" value="EAL_dom"/>
</dbReference>
<organism evidence="5 6">
    <name type="scientific">Cellvibrio mixtus</name>
    <dbReference type="NCBI Taxonomy" id="39650"/>
    <lineage>
        <taxon>Bacteria</taxon>
        <taxon>Pseudomonadati</taxon>
        <taxon>Pseudomonadota</taxon>
        <taxon>Gammaproteobacteria</taxon>
        <taxon>Cellvibrionales</taxon>
        <taxon>Cellvibrionaceae</taxon>
        <taxon>Cellvibrio</taxon>
    </lineage>
</organism>
<dbReference type="SUPFAM" id="SSF141868">
    <property type="entry name" value="EAL domain-like"/>
    <property type="match status" value="1"/>
</dbReference>
<feature type="transmembrane region" description="Helical" evidence="2">
    <location>
        <begin position="54"/>
        <end position="75"/>
    </location>
</feature>
<sequence length="672" mass="74217">MAPHSLSPVSDLQGEVQLAREKAQVMYRQLPNVLIFTFAAAAALILYYREVQQLWVWWVVMQVITLARLASLIVWRRYWSTSTAPAHAEQAIRLFIGFSLLTGALWAVFSITFFGISNGSQRLVIAMVMATVAAGSVNVLALVPWASRLFIALLIVPLIVLFATTGDMDDLVIAGLGLVLFMGLSGFARVANESAAQLLVMARQREQRLAKAASECDALMRDKTSLESRLAEKIETLEFEIALRERYASELSRIAALDSMTGLLNRSAFERELRRQQLPVGTALQQAPLVIFVLEVLRFDVWELQGVSVSEQILVAIAQRLRDHCGEQALIARWGGAEFALALRSDTRDWPQYGATLRALLQESIETDTGPLHLDVMVGVAQFNAEERDLEALIYRASVAKHSLRQQEVGGVKVFDDALDVVIRQRQTLRRALHASLETDDLKLVFQPIEPCEAGVPRKMEALLRWNEPELGAVSPALFIPVAEESGLIVPLGRWVLREACRAAMSWPHGTVVSVNVSVQQILSGDLLQDVQDALAYSGLAAQRLEIEITESVFSRDLDLVCQVLAALRAQGISLAIDDFGTGYSSLAYLRQLPVDVIKIDRCFITDLDHGARKLLLAMVSMARGLGFRIVVEGVETAEQQNLLAAMGVDYLQGYFIARPMAASDVAAWLAR</sequence>
<evidence type="ECO:0000256" key="1">
    <source>
        <dbReference type="SAM" id="Coils"/>
    </source>
</evidence>
<proteinExistence type="predicted"/>
<dbReference type="Gene3D" id="3.30.70.270">
    <property type="match status" value="1"/>
</dbReference>
<feature type="transmembrane region" description="Helical" evidence="2">
    <location>
        <begin position="30"/>
        <end position="48"/>
    </location>
</feature>
<dbReference type="InterPro" id="IPR029787">
    <property type="entry name" value="Nucleotide_cyclase"/>
</dbReference>
<feature type="transmembrane region" description="Helical" evidence="2">
    <location>
        <begin position="171"/>
        <end position="191"/>
    </location>
</feature>
<dbReference type="CDD" id="cd01949">
    <property type="entry name" value="GGDEF"/>
    <property type="match status" value="1"/>
</dbReference>
<dbReference type="SMART" id="SM00267">
    <property type="entry name" value="GGDEF"/>
    <property type="match status" value="1"/>
</dbReference>
<name>A0A266Q1C5_9GAMM</name>
<feature type="transmembrane region" description="Helical" evidence="2">
    <location>
        <begin position="95"/>
        <end position="117"/>
    </location>
</feature>
<dbReference type="SMART" id="SM00052">
    <property type="entry name" value="EAL"/>
    <property type="match status" value="1"/>
</dbReference>
<dbReference type="InterPro" id="IPR000160">
    <property type="entry name" value="GGDEF_dom"/>
</dbReference>
<evidence type="ECO:0000259" key="3">
    <source>
        <dbReference type="PROSITE" id="PS50883"/>
    </source>
</evidence>
<dbReference type="NCBIfam" id="TIGR00254">
    <property type="entry name" value="GGDEF"/>
    <property type="match status" value="1"/>
</dbReference>
<comment type="caution">
    <text evidence="5">The sequence shown here is derived from an EMBL/GenBank/DDBJ whole genome shotgun (WGS) entry which is preliminary data.</text>
</comment>
<dbReference type="PANTHER" id="PTHR33121">
    <property type="entry name" value="CYCLIC DI-GMP PHOSPHODIESTERASE PDEF"/>
    <property type="match status" value="1"/>
</dbReference>
<gene>
    <name evidence="5" type="ORF">CBP51_19900</name>
</gene>
<dbReference type="InterPro" id="IPR043128">
    <property type="entry name" value="Rev_trsase/Diguanyl_cyclase"/>
</dbReference>
<dbReference type="PROSITE" id="PS50887">
    <property type="entry name" value="GGDEF"/>
    <property type="match status" value="1"/>
</dbReference>
<dbReference type="Pfam" id="PF00563">
    <property type="entry name" value="EAL"/>
    <property type="match status" value="1"/>
</dbReference>